<protein>
    <submittedName>
        <fullName evidence="1">Uncharacterized protein DUF1657</fullName>
    </submittedName>
</protein>
<dbReference type="InterPro" id="IPR012452">
    <property type="entry name" value="DUF1657"/>
</dbReference>
<dbReference type="Proteomes" id="UP000295504">
    <property type="component" value="Unassembled WGS sequence"/>
</dbReference>
<reference evidence="1 2" key="1">
    <citation type="submission" date="2019-03" db="EMBL/GenBank/DDBJ databases">
        <title>Genomic Encyclopedia of Type Strains, Phase IV (KMG-IV): sequencing the most valuable type-strain genomes for metagenomic binning, comparative biology and taxonomic classification.</title>
        <authorList>
            <person name="Goeker M."/>
        </authorList>
    </citation>
    <scope>NUCLEOTIDE SEQUENCE [LARGE SCALE GENOMIC DNA]</scope>
    <source>
        <strain evidence="1 2">DSM 100013</strain>
    </source>
</reference>
<organism evidence="1 2">
    <name type="scientific">Serpentinicella alkaliphila</name>
    <dbReference type="NCBI Taxonomy" id="1734049"/>
    <lineage>
        <taxon>Bacteria</taxon>
        <taxon>Bacillati</taxon>
        <taxon>Bacillota</taxon>
        <taxon>Clostridia</taxon>
        <taxon>Peptostreptococcales</taxon>
        <taxon>Natronincolaceae</taxon>
        <taxon>Serpentinicella</taxon>
    </lineage>
</organism>
<dbReference type="EMBL" id="SLYC01000027">
    <property type="protein sequence ID" value="TCQ01515.1"/>
    <property type="molecule type" value="Genomic_DNA"/>
</dbReference>
<sequence>MTVGMKVKKTIADLKGTNATLKLYSIQSGPKESKDTYMEASKLLDEIILDLEKRLKVLEFEEPQYKGF</sequence>
<gene>
    <name evidence="1" type="ORF">EDD79_102735</name>
</gene>
<dbReference type="RefSeq" id="WP_132848945.1">
    <property type="nucleotide sequence ID" value="NZ_CP058648.1"/>
</dbReference>
<proteinExistence type="predicted"/>
<accession>A0A4R2TK07</accession>
<comment type="caution">
    <text evidence="1">The sequence shown here is derived from an EMBL/GenBank/DDBJ whole genome shotgun (WGS) entry which is preliminary data.</text>
</comment>
<dbReference type="Pfam" id="PF07870">
    <property type="entry name" value="DUF1657"/>
    <property type="match status" value="1"/>
</dbReference>
<dbReference type="AlphaFoldDB" id="A0A4R2TK07"/>
<dbReference type="OrthoDB" id="1684731at2"/>
<name>A0A4R2TK07_9FIRM</name>
<evidence type="ECO:0000313" key="2">
    <source>
        <dbReference type="Proteomes" id="UP000295504"/>
    </source>
</evidence>
<evidence type="ECO:0000313" key="1">
    <source>
        <dbReference type="EMBL" id="TCQ01515.1"/>
    </source>
</evidence>
<keyword evidence="2" id="KW-1185">Reference proteome</keyword>